<name>A0A927EEX0_9HYPH</name>
<evidence type="ECO:0000313" key="1">
    <source>
        <dbReference type="EMBL" id="MBD3849549.1"/>
    </source>
</evidence>
<dbReference type="AlphaFoldDB" id="A0A927EEX0"/>
<dbReference type="EMBL" id="JACXWY010000044">
    <property type="protein sequence ID" value="MBD3849549.1"/>
    <property type="molecule type" value="Genomic_DNA"/>
</dbReference>
<organism evidence="1 2">
    <name type="scientific">Bosea spartocytisi</name>
    <dbReference type="NCBI Taxonomy" id="2773451"/>
    <lineage>
        <taxon>Bacteria</taxon>
        <taxon>Pseudomonadati</taxon>
        <taxon>Pseudomonadota</taxon>
        <taxon>Alphaproteobacteria</taxon>
        <taxon>Hyphomicrobiales</taxon>
        <taxon>Boseaceae</taxon>
        <taxon>Bosea</taxon>
    </lineage>
</organism>
<dbReference type="InterPro" id="IPR009843">
    <property type="entry name" value="DUF1403"/>
</dbReference>
<proteinExistence type="predicted"/>
<evidence type="ECO:0000313" key="2">
    <source>
        <dbReference type="Proteomes" id="UP000619295"/>
    </source>
</evidence>
<protein>
    <submittedName>
        <fullName evidence="1">DUF1403 family protein</fullName>
    </submittedName>
</protein>
<dbReference type="Proteomes" id="UP000619295">
    <property type="component" value="Unassembled WGS sequence"/>
</dbReference>
<reference evidence="1" key="1">
    <citation type="submission" date="2020-09" db="EMBL/GenBank/DDBJ databases">
        <title>Bosea spartocytisi sp. nov. a root nodule endophyte of Spartocytisus supranubius in the high mountain ecosystem fo the Teide National Park (Canary Islands, Spain).</title>
        <authorList>
            <person name="Pulido-Suarez L."/>
            <person name="Peix A."/>
            <person name="Igual J.M."/>
            <person name="Socas-Perez N."/>
            <person name="Velazquez E."/>
            <person name="Flores-Felix J.D."/>
            <person name="Leon-Barrios M."/>
        </authorList>
    </citation>
    <scope>NUCLEOTIDE SEQUENCE</scope>
    <source>
        <strain evidence="1">SSUT16</strain>
    </source>
</reference>
<gene>
    <name evidence="1" type="ORF">IED13_27955</name>
</gene>
<dbReference type="Pfam" id="PF07183">
    <property type="entry name" value="DUF1403"/>
    <property type="match status" value="1"/>
</dbReference>
<comment type="caution">
    <text evidence="1">The sequence shown here is derived from an EMBL/GenBank/DDBJ whole genome shotgun (WGS) entry which is preliminary data.</text>
</comment>
<accession>A0A927EEX0</accession>
<sequence>MRAPDSTPVQTYEPPAVPGWAVPRGPVTSDVEAAFLAGAALNSLDNLVRSDPLWIGAWRQRLALKCAAAAVALAGRTETEAQLRDAWHLRQPGAEPGPAGNIFAAWRRMAARSTVVDAAALRAAVDLLGLRWSEDLAALPERLDDIVRTGRPAPLVAAAIVTEVQRCRPEASLLGWWLADQALARRMRWPVAVPLLAMQARGSAFRSLSDRGRIRPGGEGFERASCVALALAATEACRIAGDIAPRAARLIEVAPKLRAKGAGEVIQFLLDDDAISGTLQTKSLTRWGSRRLFERLTALGAVRELSGRASFRLYGL</sequence>
<keyword evidence="2" id="KW-1185">Reference proteome</keyword>